<dbReference type="InterPro" id="IPR005835">
    <property type="entry name" value="NTP_transferase_dom"/>
</dbReference>
<dbReference type="InterPro" id="IPR016024">
    <property type="entry name" value="ARM-type_fold"/>
</dbReference>
<feature type="compositionally biased region" description="Acidic residues" evidence="9">
    <location>
        <begin position="438"/>
        <end position="454"/>
    </location>
</feature>
<feature type="region of interest" description="Disordered" evidence="9">
    <location>
        <begin position="433"/>
        <end position="492"/>
    </location>
</feature>
<dbReference type="PROSITE" id="PS51363">
    <property type="entry name" value="W2"/>
    <property type="match status" value="1"/>
</dbReference>
<dbReference type="PANTHER" id="PTHR45887">
    <property type="entry name" value="TRANSLATION INITIATION FACTOR EIF-2B SUBUNIT EPSILON"/>
    <property type="match status" value="1"/>
</dbReference>
<feature type="region of interest" description="Disordered" evidence="9">
    <location>
        <begin position="505"/>
        <end position="535"/>
    </location>
</feature>
<dbReference type="CDD" id="cd04197">
    <property type="entry name" value="eIF-2B_epsilon_N"/>
    <property type="match status" value="1"/>
</dbReference>
<comment type="subunit">
    <text evidence="8">Component of the translation initiation factor 2B (eIF2B) complex which is a heterodecamer of two sets of five different subunits: alpha, beta, gamma, delta and epsilon. Subunits alpha, beta and delta comprise a regulatory subcomplex and subunits epsilon and gamma comprise a catalytic subcomplex. Within the complex, the hexameric regulatory complex resides at the center, with the two heterodimeric catalytic subcomplexes bound on opposite sides.</text>
</comment>
<dbReference type="EMBL" id="MU155149">
    <property type="protein sequence ID" value="KAF9483885.1"/>
    <property type="molecule type" value="Genomic_DNA"/>
</dbReference>
<dbReference type="InterPro" id="IPR029044">
    <property type="entry name" value="Nucleotide-diphossugar_trans"/>
</dbReference>
<dbReference type="InterPro" id="IPR011004">
    <property type="entry name" value="Trimer_LpxA-like_sf"/>
</dbReference>
<dbReference type="InterPro" id="IPR056764">
    <property type="entry name" value="LbH_EIF2B3/5"/>
</dbReference>
<keyword evidence="5" id="KW-0648">Protein biosynthesis</keyword>
<organism evidence="11 12">
    <name type="scientific">Pholiota conissans</name>
    <dbReference type="NCBI Taxonomy" id="109636"/>
    <lineage>
        <taxon>Eukaryota</taxon>
        <taxon>Fungi</taxon>
        <taxon>Dikarya</taxon>
        <taxon>Basidiomycota</taxon>
        <taxon>Agaricomycotina</taxon>
        <taxon>Agaricomycetes</taxon>
        <taxon>Agaricomycetidae</taxon>
        <taxon>Agaricales</taxon>
        <taxon>Agaricineae</taxon>
        <taxon>Strophariaceae</taxon>
        <taxon>Pholiota</taxon>
    </lineage>
</organism>
<gene>
    <name evidence="11" type="ORF">BDN70DRAFT_911021</name>
</gene>
<dbReference type="GO" id="GO:0005851">
    <property type="term" value="C:eukaryotic translation initiation factor 2B complex"/>
    <property type="evidence" value="ECO:0007669"/>
    <property type="project" value="TreeGrafter"/>
</dbReference>
<keyword evidence="3" id="KW-0963">Cytoplasm</keyword>
<name>A0A9P5ZBX0_9AGAR</name>
<comment type="caution">
    <text evidence="11">The sequence shown here is derived from an EMBL/GenBank/DDBJ whole genome shotgun (WGS) entry which is preliminary data.</text>
</comment>
<evidence type="ECO:0000259" key="10">
    <source>
        <dbReference type="PROSITE" id="PS51363"/>
    </source>
</evidence>
<evidence type="ECO:0000256" key="1">
    <source>
        <dbReference type="ARBA" id="ARBA00004514"/>
    </source>
</evidence>
<feature type="region of interest" description="Disordered" evidence="9">
    <location>
        <begin position="738"/>
        <end position="805"/>
    </location>
</feature>
<sequence length="1074" mass="114178">MAAKSGNFAKEKLIDEEEEVLQAVILADSFNKRFRPLTARKPRCLLPICNAPLLDWTFESLALAGVQEVFVVCRSHAELVKEAIKDSKWSKPGSGMKIVPIMTAKETFSPGDAMRDVYTRGLVTSDFVLVMGDLVSNIRIDEVVRAHKERRRTNKDAIMTMVVKESGERHRTRAKGESAVFVLDPETNECLHYESVQGYPRTKGINVPREILEAHPEVDIRNDLLDCSIDVCSVEVPSLFQDNFDYLDIRRDFVHGILTSDLLMKNIYCYVAEEGYAARVQDTRSYESISKDILSRWTFPLVPDDNHPGGHIYELTRGNRYIAKGNTVELSRTCNVGKNTLIGTSTTVAENVTIEASVIGQNCRIGAGSIVKNSYLFEGAVVGAGCIIERSIIGAEAQIKDRSHVAKGCLIGEGVVVGPDAVLRPFERLSRKRSVDDVAADEDDDNSDIEEVESNQDSIDKTGLGKDSNAVVWPRGAPADEESDDEGPENYKNQRFMRLGDNASDLEEDLASSSDSESDTESDSSGEFDPYNDRDSISGLSDLSLTSSALDSTTSGLGLMADAEFRTEVTQSLARAFAENHSVDNAAVELKTLRMASNVPLARVKEAVIEAIVERVPVVEGDMAAQRREIAVVVGRWGELINKIGGVDPVETVMMLQVHCASSTRLALFGQILAALYQEDIVEEDDIRKWHELPSSRAEAGSVDEHEHHHHRKPFTEVELENMRKCWMIGTHMIQQFDAQGSDTETESENDTETETESEDEKKKNVATKAKATENESESEKDTESESESDEEEDVPKGALPTTSAHGIASGLRSAAAVAAVAGGAAGVAAANADSPSAGQAASVDAGRAAGTAAGYSAGIAAGLAAAAAVVGAVVGITQKTPVETPETSEEESDGSSESEVEVKKSAVAPATTAAATSASATVPTKVEEKTKAATVVVGATVAAAAATTLPQEEKAKVTPLAVTTTAAAVAPATASTSAILLSATTPTATVPLSATTPTATAPPAKAAATSADSPSEDSSEDEDSSRANTEDSDSDDGMSDAVSASEGASSANPSATSSTNVSEDEDSSDADEP</sequence>
<dbReference type="GO" id="GO:0005829">
    <property type="term" value="C:cytosol"/>
    <property type="evidence" value="ECO:0007669"/>
    <property type="project" value="UniProtKB-SubCell"/>
</dbReference>
<dbReference type="AlphaFoldDB" id="A0A9P5ZBX0"/>
<feature type="compositionally biased region" description="Low complexity" evidence="9">
    <location>
        <begin position="906"/>
        <end position="925"/>
    </location>
</feature>
<evidence type="ECO:0000313" key="11">
    <source>
        <dbReference type="EMBL" id="KAF9483885.1"/>
    </source>
</evidence>
<dbReference type="InterPro" id="IPR044123">
    <property type="entry name" value="W2_eIF2B_epsilon"/>
</dbReference>
<dbReference type="SUPFAM" id="SSF53448">
    <property type="entry name" value="Nucleotide-diphospho-sugar transferases"/>
    <property type="match status" value="1"/>
</dbReference>
<keyword evidence="4" id="KW-0396">Initiation factor</keyword>
<feature type="compositionally biased region" description="Acidic residues" evidence="9">
    <location>
        <begin position="505"/>
        <end position="526"/>
    </location>
</feature>
<evidence type="ECO:0000256" key="3">
    <source>
        <dbReference type="ARBA" id="ARBA00022490"/>
    </source>
</evidence>
<dbReference type="Gene3D" id="2.160.10.10">
    <property type="entry name" value="Hexapeptide repeat proteins"/>
    <property type="match status" value="1"/>
</dbReference>
<dbReference type="PANTHER" id="PTHR45887:SF1">
    <property type="entry name" value="TRANSLATION INITIATION FACTOR EIF-2B SUBUNIT EPSILON"/>
    <property type="match status" value="1"/>
</dbReference>
<evidence type="ECO:0000256" key="2">
    <source>
        <dbReference type="ARBA" id="ARBA00007878"/>
    </source>
</evidence>
<dbReference type="Pfam" id="PF25084">
    <property type="entry name" value="LbH_EIF2B"/>
    <property type="match status" value="1"/>
</dbReference>
<dbReference type="Gene3D" id="3.90.550.10">
    <property type="entry name" value="Spore Coat Polysaccharide Biosynthesis Protein SpsA, Chain A"/>
    <property type="match status" value="1"/>
</dbReference>
<dbReference type="GO" id="GO:0005085">
    <property type="term" value="F:guanyl-nucleotide exchange factor activity"/>
    <property type="evidence" value="ECO:0007669"/>
    <property type="project" value="InterPro"/>
</dbReference>
<accession>A0A9P5ZBX0</accession>
<proteinExistence type="inferred from homology"/>
<feature type="compositionally biased region" description="Low complexity" evidence="9">
    <location>
        <begin position="1049"/>
        <end position="1062"/>
    </location>
</feature>
<comment type="similarity">
    <text evidence="2">Belongs to the eIF-2B gamma/epsilon subunits family.</text>
</comment>
<dbReference type="SUPFAM" id="SSF51161">
    <property type="entry name" value="Trimeric LpxA-like enzymes"/>
    <property type="match status" value="1"/>
</dbReference>
<dbReference type="SUPFAM" id="SSF48371">
    <property type="entry name" value="ARM repeat"/>
    <property type="match status" value="1"/>
</dbReference>
<evidence type="ECO:0000256" key="9">
    <source>
        <dbReference type="SAM" id="MobiDB-lite"/>
    </source>
</evidence>
<feature type="region of interest" description="Disordered" evidence="9">
    <location>
        <begin position="990"/>
        <end position="1074"/>
    </location>
</feature>
<dbReference type="Proteomes" id="UP000807469">
    <property type="component" value="Unassembled WGS sequence"/>
</dbReference>
<feature type="compositionally biased region" description="Low complexity" evidence="9">
    <location>
        <begin position="990"/>
        <end position="1014"/>
    </location>
</feature>
<feature type="compositionally biased region" description="Acidic residues" evidence="9">
    <location>
        <begin position="1015"/>
        <end position="1024"/>
    </location>
</feature>
<feature type="compositionally biased region" description="Acidic residues" evidence="9">
    <location>
        <begin position="1063"/>
        <end position="1074"/>
    </location>
</feature>
<feature type="compositionally biased region" description="Acidic residues" evidence="9">
    <location>
        <begin position="479"/>
        <end position="488"/>
    </location>
</feature>
<dbReference type="FunFam" id="3.90.550.10:FF:000066">
    <property type="entry name" value="Translation initiation factor eIF-2B subunit epsilon"/>
    <property type="match status" value="1"/>
</dbReference>
<feature type="domain" description="W2" evidence="10">
    <location>
        <begin position="559"/>
        <end position="792"/>
    </location>
</feature>
<dbReference type="GO" id="GO:0003743">
    <property type="term" value="F:translation initiation factor activity"/>
    <property type="evidence" value="ECO:0007669"/>
    <property type="project" value="UniProtKB-KW"/>
</dbReference>
<dbReference type="InterPro" id="IPR003307">
    <property type="entry name" value="W2_domain"/>
</dbReference>
<evidence type="ECO:0000256" key="4">
    <source>
        <dbReference type="ARBA" id="ARBA00022540"/>
    </source>
</evidence>
<feature type="compositionally biased region" description="Acidic residues" evidence="9">
    <location>
        <begin position="744"/>
        <end position="759"/>
    </location>
</feature>
<feature type="region of interest" description="Disordered" evidence="9">
    <location>
        <begin position="882"/>
        <end position="929"/>
    </location>
</feature>
<reference evidence="11" key="1">
    <citation type="submission" date="2020-11" db="EMBL/GenBank/DDBJ databases">
        <authorList>
            <consortium name="DOE Joint Genome Institute"/>
            <person name="Ahrendt S."/>
            <person name="Riley R."/>
            <person name="Andreopoulos W."/>
            <person name="Labutti K."/>
            <person name="Pangilinan J."/>
            <person name="Ruiz-Duenas F.J."/>
            <person name="Barrasa J.M."/>
            <person name="Sanchez-Garcia M."/>
            <person name="Camarero S."/>
            <person name="Miyauchi S."/>
            <person name="Serrano A."/>
            <person name="Linde D."/>
            <person name="Babiker R."/>
            <person name="Drula E."/>
            <person name="Ayuso-Fernandez I."/>
            <person name="Pacheco R."/>
            <person name="Padilla G."/>
            <person name="Ferreira P."/>
            <person name="Barriuso J."/>
            <person name="Kellner H."/>
            <person name="Castanera R."/>
            <person name="Alfaro M."/>
            <person name="Ramirez L."/>
            <person name="Pisabarro A.G."/>
            <person name="Kuo A."/>
            <person name="Tritt A."/>
            <person name="Lipzen A."/>
            <person name="He G."/>
            <person name="Yan M."/>
            <person name="Ng V."/>
            <person name="Cullen D."/>
            <person name="Martin F."/>
            <person name="Rosso M.-N."/>
            <person name="Henrissat B."/>
            <person name="Hibbett D."/>
            <person name="Martinez A.T."/>
            <person name="Grigoriev I.V."/>
        </authorList>
    </citation>
    <scope>NUCLEOTIDE SEQUENCE</scope>
    <source>
        <strain evidence="11">CIRM-BRFM 674</strain>
    </source>
</reference>
<evidence type="ECO:0000256" key="7">
    <source>
        <dbReference type="ARBA" id="ARBA00044345"/>
    </source>
</evidence>
<evidence type="ECO:0000256" key="8">
    <source>
        <dbReference type="ARBA" id="ARBA00046432"/>
    </source>
</evidence>
<protein>
    <recommendedName>
        <fullName evidence="6">Translation initiation factor eIF2B subunit epsilon</fullName>
    </recommendedName>
    <alternativeName>
        <fullName evidence="7">eIF2B GDP-GTP exchange factor subunit epsilon</fullName>
    </alternativeName>
</protein>
<evidence type="ECO:0000256" key="5">
    <source>
        <dbReference type="ARBA" id="ARBA00022917"/>
    </source>
</evidence>
<dbReference type="CDD" id="cd11558">
    <property type="entry name" value="W2_eIF2B_epsilon"/>
    <property type="match status" value="1"/>
</dbReference>
<dbReference type="Pfam" id="PF00483">
    <property type="entry name" value="NTP_transferase"/>
    <property type="match status" value="1"/>
</dbReference>
<feature type="compositionally biased region" description="Acidic residues" evidence="9">
    <location>
        <begin position="887"/>
        <end position="900"/>
    </location>
</feature>
<feature type="compositionally biased region" description="Acidic residues" evidence="9">
    <location>
        <begin position="785"/>
        <end position="794"/>
    </location>
</feature>
<dbReference type="InterPro" id="IPR035543">
    <property type="entry name" value="eIF-2B_epsilon_N"/>
</dbReference>
<evidence type="ECO:0000313" key="12">
    <source>
        <dbReference type="Proteomes" id="UP000807469"/>
    </source>
</evidence>
<comment type="subcellular location">
    <subcellularLocation>
        <location evidence="1">Cytoplasm</location>
        <location evidence="1">Cytosol</location>
    </subcellularLocation>
</comment>
<feature type="compositionally biased region" description="Basic and acidic residues" evidence="9">
    <location>
        <begin position="771"/>
        <end position="784"/>
    </location>
</feature>
<keyword evidence="12" id="KW-1185">Reference proteome</keyword>
<dbReference type="OrthoDB" id="424572at2759"/>
<dbReference type="InterPro" id="IPR051956">
    <property type="entry name" value="eIF2B_epsilon"/>
</dbReference>
<dbReference type="Gene3D" id="1.25.40.180">
    <property type="match status" value="1"/>
</dbReference>
<dbReference type="Pfam" id="PF02020">
    <property type="entry name" value="W2"/>
    <property type="match status" value="1"/>
</dbReference>
<dbReference type="GO" id="GO:0031369">
    <property type="term" value="F:translation initiation factor binding"/>
    <property type="evidence" value="ECO:0007669"/>
    <property type="project" value="InterPro"/>
</dbReference>
<evidence type="ECO:0000256" key="6">
    <source>
        <dbReference type="ARBA" id="ARBA00044144"/>
    </source>
</evidence>